<sequence length="162" mass="18958">QTITDPKVHISYLSLTMTRLATLAALLVALLFVANAAAFRTTITTMEIDEDIDNPRRRGEGCREQIQRQQNLNHCQYYLRQQSRSGGYDEDNQRQHFRQCCQQLSQMDEQCQCEGLRQVVRRQQQQQGLRGEEMEEMVQSARDLPNECGISSQRCEIRRSWF</sequence>
<evidence type="ECO:0000313" key="5">
    <source>
        <dbReference type="EMBL" id="KAF5461064.1"/>
    </source>
</evidence>
<dbReference type="Pfam" id="PF00234">
    <property type="entry name" value="Tryp_alpha_amyl"/>
    <property type="match status" value="1"/>
</dbReference>
<reference evidence="5" key="2">
    <citation type="submission" date="2020-03" db="EMBL/GenBank/DDBJ databases">
        <title>Walnut 2.0.</title>
        <authorList>
            <person name="Marrano A."/>
            <person name="Britton M."/>
            <person name="Zimin A.V."/>
            <person name="Zaini P.A."/>
            <person name="Workman R."/>
            <person name="Puiu D."/>
            <person name="Bianco L."/>
            <person name="Allen B.J."/>
            <person name="Troggio M."/>
            <person name="Leslie C.A."/>
            <person name="Timp W."/>
            <person name="Dendekar A."/>
            <person name="Salzberg S.L."/>
            <person name="Neale D.B."/>
        </authorList>
    </citation>
    <scope>NUCLEOTIDE SEQUENCE</scope>
    <source>
        <tissue evidence="5">Leaves</tissue>
    </source>
</reference>
<dbReference type="CDD" id="cd00261">
    <property type="entry name" value="AAI_SS"/>
    <property type="match status" value="1"/>
</dbReference>
<feature type="non-terminal residue" evidence="5">
    <location>
        <position position="1"/>
    </location>
</feature>
<dbReference type="PRINTS" id="PR00496">
    <property type="entry name" value="NAPIN"/>
</dbReference>
<dbReference type="Gramene" id="Jr09_14980_p1">
    <property type="protein sequence ID" value="cds.Jr09_14980_p1"/>
    <property type="gene ID" value="Jr09_14980"/>
</dbReference>
<dbReference type="Gene3D" id="1.10.110.10">
    <property type="entry name" value="Plant lipid-transfer and hydrophobic proteins"/>
    <property type="match status" value="1"/>
</dbReference>
<dbReference type="GO" id="GO:0045735">
    <property type="term" value="F:nutrient reservoir activity"/>
    <property type="evidence" value="ECO:0007669"/>
    <property type="project" value="InterPro"/>
</dbReference>
<comment type="similarity">
    <text evidence="1">Belongs to the 2S seed storage albumins family.</text>
</comment>
<dbReference type="PANTHER" id="PTHR35496:SF20">
    <property type="entry name" value="2S SEED STORAGE PROTEIN 1-RELATED"/>
    <property type="match status" value="1"/>
</dbReference>
<organism evidence="5 6">
    <name type="scientific">Juglans regia</name>
    <name type="common">English walnut</name>
    <dbReference type="NCBI Taxonomy" id="51240"/>
    <lineage>
        <taxon>Eukaryota</taxon>
        <taxon>Viridiplantae</taxon>
        <taxon>Streptophyta</taxon>
        <taxon>Embryophyta</taxon>
        <taxon>Tracheophyta</taxon>
        <taxon>Spermatophyta</taxon>
        <taxon>Magnoliopsida</taxon>
        <taxon>eudicotyledons</taxon>
        <taxon>Gunneridae</taxon>
        <taxon>Pentapetalae</taxon>
        <taxon>rosids</taxon>
        <taxon>fabids</taxon>
        <taxon>Fagales</taxon>
        <taxon>Juglandaceae</taxon>
        <taxon>Juglans</taxon>
    </lineage>
</organism>
<protein>
    <recommendedName>
        <fullName evidence="4">Bifunctional inhibitor/plant lipid transfer protein/seed storage helical domain-containing protein</fullName>
    </recommendedName>
</protein>
<feature type="domain" description="Bifunctional inhibitor/plant lipid transfer protein/seed storage helical" evidence="4">
    <location>
        <begin position="62"/>
        <end position="155"/>
    </location>
</feature>
<comment type="caution">
    <text evidence="5">The sequence shown here is derived from an EMBL/GenBank/DDBJ whole genome shotgun (WGS) entry which is preliminary data.</text>
</comment>
<dbReference type="SMR" id="A0A833X5I2"/>
<gene>
    <name evidence="5" type="ORF">F2P56_020890</name>
</gene>
<dbReference type="PANTHER" id="PTHR35496">
    <property type="entry name" value="2S SEED STORAGE PROTEIN 1-RELATED"/>
    <property type="match status" value="1"/>
</dbReference>
<dbReference type="InterPro" id="IPR000617">
    <property type="entry name" value="Napin/2SS/CON"/>
</dbReference>
<reference evidence="5" key="1">
    <citation type="submission" date="2015-10" db="EMBL/GenBank/DDBJ databases">
        <authorList>
            <person name="Martinez-Garcia P.J."/>
            <person name="Crepeau M.W."/>
            <person name="Puiu D."/>
            <person name="Gonzalez-Ibeas D."/>
            <person name="Whalen J."/>
            <person name="Stevens K."/>
            <person name="Paul R."/>
            <person name="Butterfield T."/>
            <person name="Britton M."/>
            <person name="Reagan R."/>
            <person name="Chakraborty S."/>
            <person name="Walawage S.L."/>
            <person name="Vasquez-Gross H.A."/>
            <person name="Cardeno C."/>
            <person name="Famula R."/>
            <person name="Pratt K."/>
            <person name="Kuruganti S."/>
            <person name="Aradhya M.K."/>
            <person name="Leslie C.A."/>
            <person name="Dandekar A.M."/>
            <person name="Salzberg S.L."/>
            <person name="Wegrzyn J.L."/>
            <person name="Langley C.H."/>
            <person name="Neale D.B."/>
        </authorList>
    </citation>
    <scope>NUCLEOTIDE SEQUENCE</scope>
    <source>
        <tissue evidence="5">Leaves</tissue>
    </source>
</reference>
<keyword evidence="3" id="KW-1015">Disulfide bond</keyword>
<dbReference type="EMBL" id="LIHL02000009">
    <property type="protein sequence ID" value="KAF5461064.1"/>
    <property type="molecule type" value="Genomic_DNA"/>
</dbReference>
<dbReference type="InterPro" id="IPR036312">
    <property type="entry name" value="Bifun_inhib/LTP/seed_sf"/>
</dbReference>
<proteinExistence type="inferred from homology"/>
<dbReference type="SUPFAM" id="SSF47699">
    <property type="entry name" value="Bifunctional inhibitor/lipid-transfer protein/seed storage 2S albumin"/>
    <property type="match status" value="1"/>
</dbReference>
<keyword evidence="2" id="KW-0732">Signal</keyword>
<name>A0A833X5I2_JUGRE</name>
<evidence type="ECO:0000256" key="3">
    <source>
        <dbReference type="ARBA" id="ARBA00023157"/>
    </source>
</evidence>
<dbReference type="InterPro" id="IPR016140">
    <property type="entry name" value="Bifunc_inhib/LTP/seed_store"/>
</dbReference>
<accession>A0A833X5I2</accession>
<evidence type="ECO:0000256" key="1">
    <source>
        <dbReference type="ARBA" id="ARBA00008262"/>
    </source>
</evidence>
<dbReference type="AlphaFoldDB" id="A0A833X5I2"/>
<dbReference type="Proteomes" id="UP000619265">
    <property type="component" value="Unassembled WGS sequence"/>
</dbReference>
<evidence type="ECO:0000313" key="6">
    <source>
        <dbReference type="Proteomes" id="UP000619265"/>
    </source>
</evidence>
<evidence type="ECO:0000256" key="2">
    <source>
        <dbReference type="ARBA" id="ARBA00022729"/>
    </source>
</evidence>
<evidence type="ECO:0000259" key="4">
    <source>
        <dbReference type="SMART" id="SM00499"/>
    </source>
</evidence>
<dbReference type="SMART" id="SM00499">
    <property type="entry name" value="AAI"/>
    <property type="match status" value="1"/>
</dbReference>